<dbReference type="CDD" id="cd03487">
    <property type="entry name" value="RT_Bac_retron_II"/>
    <property type="match status" value="1"/>
</dbReference>
<evidence type="ECO:0000259" key="10">
    <source>
        <dbReference type="PROSITE" id="PS50878"/>
    </source>
</evidence>
<evidence type="ECO:0000256" key="5">
    <source>
        <dbReference type="ARBA" id="ARBA00022842"/>
    </source>
</evidence>
<dbReference type="PRINTS" id="PR00866">
    <property type="entry name" value="RNADNAPOLMS"/>
</dbReference>
<evidence type="ECO:0000256" key="3">
    <source>
        <dbReference type="ARBA" id="ARBA00022695"/>
    </source>
</evidence>
<organism evidence="11 12">
    <name type="scientific">Maritimibacter dapengensis</name>
    <dbReference type="NCBI Taxonomy" id="2836868"/>
    <lineage>
        <taxon>Bacteria</taxon>
        <taxon>Pseudomonadati</taxon>
        <taxon>Pseudomonadota</taxon>
        <taxon>Alphaproteobacteria</taxon>
        <taxon>Rhodobacterales</taxon>
        <taxon>Roseobacteraceae</taxon>
        <taxon>Maritimibacter</taxon>
    </lineage>
</organism>
<keyword evidence="3" id="KW-0548">Nucleotidyltransferase</keyword>
<keyword evidence="2" id="KW-0808">Transferase</keyword>
<dbReference type="RefSeq" id="WP_083545813.1">
    <property type="nucleotide sequence ID" value="NZ_JAHUZE010000006.1"/>
</dbReference>
<dbReference type="InterPro" id="IPR000123">
    <property type="entry name" value="Reverse_transcriptase_msDNA"/>
</dbReference>
<keyword evidence="6 11" id="KW-0695">RNA-directed DNA polymerase</keyword>
<dbReference type="PROSITE" id="PS50878">
    <property type="entry name" value="RT_POL"/>
    <property type="match status" value="1"/>
</dbReference>
<evidence type="ECO:0000256" key="1">
    <source>
        <dbReference type="ARBA" id="ARBA00012493"/>
    </source>
</evidence>
<accession>A0ABS6T6Y6</accession>
<dbReference type="InterPro" id="IPR043502">
    <property type="entry name" value="DNA/RNA_pol_sf"/>
</dbReference>
<comment type="similarity">
    <text evidence="8">Belongs to the bacterial reverse transcriptase family.</text>
</comment>
<evidence type="ECO:0000256" key="7">
    <source>
        <dbReference type="ARBA" id="ARBA00023118"/>
    </source>
</evidence>
<dbReference type="EMBL" id="JAHUZE010000006">
    <property type="protein sequence ID" value="MBV7381012.1"/>
    <property type="molecule type" value="Genomic_DNA"/>
</dbReference>
<dbReference type="GO" id="GO:0003964">
    <property type="term" value="F:RNA-directed DNA polymerase activity"/>
    <property type="evidence" value="ECO:0007669"/>
    <property type="project" value="UniProtKB-KW"/>
</dbReference>
<feature type="domain" description="Reverse transcriptase" evidence="10">
    <location>
        <begin position="63"/>
        <end position="312"/>
    </location>
</feature>
<evidence type="ECO:0000313" key="11">
    <source>
        <dbReference type="EMBL" id="MBV7381012.1"/>
    </source>
</evidence>
<keyword evidence="12" id="KW-1185">Reference proteome</keyword>
<keyword evidence="5" id="KW-0460">Magnesium</keyword>
<dbReference type="PANTHER" id="PTHR34047:SF7">
    <property type="entry name" value="RNA-DIRECTED DNA POLYMERASE"/>
    <property type="match status" value="1"/>
</dbReference>
<evidence type="ECO:0000256" key="8">
    <source>
        <dbReference type="ARBA" id="ARBA00034120"/>
    </source>
</evidence>
<name>A0ABS6T6Y6_9RHOB</name>
<sequence length="392" mass="43838">MRTWNSQRYFAEGLAAGVDESILKNAVATAEHTLRQANPGPPILTLGHLGHLAGVDVGILKAYASRRDADPYREFSIRKRPIPGQPPRYRTIAVPEPPLLRVQTWIASEVLRHAPCHSASTAFAPGSRLAQAAARHCRAVWMVKIDLRNFFESLTEIDVHRVFLERGYQPLVAFELARLCTRLRDKHRNDTAVLPQRRTPRFRHSSLTSLYPRDLFGVLPQGAPTSPMLANLAVRDLDERLTAIAKTYGVRYSRYADDLTFSTTRKSFGRSRAHDLIGRVYEILAARGLAPNQSKTTIVSPGARKVVLGLLVDGDTPKLTRDFRSRLRKHLYHISAPDQGPVQHAARRGFASVEGLRQHLLGLIAFAGQIDPVYAAKCRAILDSSDWSQTRR</sequence>
<dbReference type="PANTHER" id="PTHR34047">
    <property type="entry name" value="NUCLEAR INTRON MATURASE 1, MITOCHONDRIAL-RELATED"/>
    <property type="match status" value="1"/>
</dbReference>
<dbReference type="InterPro" id="IPR000477">
    <property type="entry name" value="RT_dom"/>
</dbReference>
<keyword evidence="7" id="KW-0051">Antiviral defense</keyword>
<evidence type="ECO:0000256" key="4">
    <source>
        <dbReference type="ARBA" id="ARBA00022723"/>
    </source>
</evidence>
<evidence type="ECO:0000256" key="9">
    <source>
        <dbReference type="ARBA" id="ARBA00048173"/>
    </source>
</evidence>
<comment type="catalytic activity">
    <reaction evidence="9">
        <text>DNA(n) + a 2'-deoxyribonucleoside 5'-triphosphate = DNA(n+1) + diphosphate</text>
        <dbReference type="Rhea" id="RHEA:22508"/>
        <dbReference type="Rhea" id="RHEA-COMP:17339"/>
        <dbReference type="Rhea" id="RHEA-COMP:17340"/>
        <dbReference type="ChEBI" id="CHEBI:33019"/>
        <dbReference type="ChEBI" id="CHEBI:61560"/>
        <dbReference type="ChEBI" id="CHEBI:173112"/>
        <dbReference type="EC" id="2.7.7.49"/>
    </reaction>
</comment>
<evidence type="ECO:0000256" key="2">
    <source>
        <dbReference type="ARBA" id="ARBA00022679"/>
    </source>
</evidence>
<dbReference type="Pfam" id="PF00078">
    <property type="entry name" value="RVT_1"/>
    <property type="match status" value="1"/>
</dbReference>
<gene>
    <name evidence="11" type="ORF">KJP28_18965</name>
</gene>
<reference evidence="11 12" key="1">
    <citation type="submission" date="2021-05" db="EMBL/GenBank/DDBJ databases">
        <title>Culturable bacteria isolated from Daya Bay.</title>
        <authorList>
            <person name="Zheng W."/>
            <person name="Yu S."/>
            <person name="Huang Y."/>
        </authorList>
    </citation>
    <scope>NUCLEOTIDE SEQUENCE [LARGE SCALE GENOMIC DNA]</scope>
    <source>
        <strain evidence="11 12">DP4N28-5</strain>
    </source>
</reference>
<evidence type="ECO:0000256" key="6">
    <source>
        <dbReference type="ARBA" id="ARBA00022918"/>
    </source>
</evidence>
<dbReference type="InterPro" id="IPR051083">
    <property type="entry name" value="GrpII_Intron_Splice-Mob/Def"/>
</dbReference>
<dbReference type="Proteomes" id="UP000756530">
    <property type="component" value="Unassembled WGS sequence"/>
</dbReference>
<comment type="caution">
    <text evidence="11">The sequence shown here is derived from an EMBL/GenBank/DDBJ whole genome shotgun (WGS) entry which is preliminary data.</text>
</comment>
<proteinExistence type="inferred from homology"/>
<protein>
    <recommendedName>
        <fullName evidence="1">RNA-directed DNA polymerase</fullName>
        <ecNumber evidence="1">2.7.7.49</ecNumber>
    </recommendedName>
</protein>
<evidence type="ECO:0000313" key="12">
    <source>
        <dbReference type="Proteomes" id="UP000756530"/>
    </source>
</evidence>
<dbReference type="SUPFAM" id="SSF56672">
    <property type="entry name" value="DNA/RNA polymerases"/>
    <property type="match status" value="1"/>
</dbReference>
<dbReference type="EC" id="2.7.7.49" evidence="1"/>
<keyword evidence="4" id="KW-0479">Metal-binding</keyword>